<dbReference type="AlphaFoldDB" id="A0AAE0CJS4"/>
<feature type="domain" description="RNase H type-1" evidence="2">
    <location>
        <begin position="20"/>
        <end position="79"/>
    </location>
</feature>
<evidence type="ECO:0000259" key="2">
    <source>
        <dbReference type="Pfam" id="PF13456"/>
    </source>
</evidence>
<proteinExistence type="predicted"/>
<dbReference type="GO" id="GO:0004523">
    <property type="term" value="F:RNA-DNA hybrid ribonuclease activity"/>
    <property type="evidence" value="ECO:0007669"/>
    <property type="project" value="InterPro"/>
</dbReference>
<keyword evidence="1" id="KW-0472">Membrane</keyword>
<dbReference type="InterPro" id="IPR002156">
    <property type="entry name" value="RNaseH_domain"/>
</dbReference>
<comment type="caution">
    <text evidence="3">The sequence shown here is derived from an EMBL/GenBank/DDBJ whole genome shotgun (WGS) entry which is preliminary data.</text>
</comment>
<dbReference type="EMBL" id="JANJYI010000004">
    <property type="protein sequence ID" value="KAK2653740.1"/>
    <property type="molecule type" value="Genomic_DNA"/>
</dbReference>
<evidence type="ECO:0000313" key="3">
    <source>
        <dbReference type="EMBL" id="KAK2653740.1"/>
    </source>
</evidence>
<keyword evidence="1" id="KW-0812">Transmembrane</keyword>
<evidence type="ECO:0000313" key="4">
    <source>
        <dbReference type="Proteomes" id="UP001280121"/>
    </source>
</evidence>
<accession>A0AAE0CJS4</accession>
<dbReference type="Proteomes" id="UP001280121">
    <property type="component" value="Unassembled WGS sequence"/>
</dbReference>
<protein>
    <recommendedName>
        <fullName evidence="2">RNase H type-1 domain-containing protein</fullName>
    </recommendedName>
</protein>
<evidence type="ECO:0000256" key="1">
    <source>
        <dbReference type="SAM" id="Phobius"/>
    </source>
</evidence>
<organism evidence="3 4">
    <name type="scientific">Dipteronia dyeriana</name>
    <dbReference type="NCBI Taxonomy" id="168575"/>
    <lineage>
        <taxon>Eukaryota</taxon>
        <taxon>Viridiplantae</taxon>
        <taxon>Streptophyta</taxon>
        <taxon>Embryophyta</taxon>
        <taxon>Tracheophyta</taxon>
        <taxon>Spermatophyta</taxon>
        <taxon>Magnoliopsida</taxon>
        <taxon>eudicotyledons</taxon>
        <taxon>Gunneridae</taxon>
        <taxon>Pentapetalae</taxon>
        <taxon>rosids</taxon>
        <taxon>malvids</taxon>
        <taxon>Sapindales</taxon>
        <taxon>Sapindaceae</taxon>
        <taxon>Hippocastanoideae</taxon>
        <taxon>Acereae</taxon>
        <taxon>Dipteronia</taxon>
    </lineage>
</organism>
<reference evidence="3" key="1">
    <citation type="journal article" date="2023" name="Plant J.">
        <title>Genome sequences and population genomics provide insights into the demographic history, inbreeding, and mutation load of two 'living fossil' tree species of Dipteronia.</title>
        <authorList>
            <person name="Feng Y."/>
            <person name="Comes H.P."/>
            <person name="Chen J."/>
            <person name="Zhu S."/>
            <person name="Lu R."/>
            <person name="Zhang X."/>
            <person name="Li P."/>
            <person name="Qiu J."/>
            <person name="Olsen K.M."/>
            <person name="Qiu Y."/>
        </authorList>
    </citation>
    <scope>NUCLEOTIDE SEQUENCE</scope>
    <source>
        <strain evidence="3">KIB01</strain>
    </source>
</reference>
<sequence>MLYGGAQFLRREGRIVSYYKAAEATTLLCGICGAVVAGLVHVIVESDEKGVVDIVNLGVVASADIGNIIADIHHLIHSNPIAVSFVLG</sequence>
<keyword evidence="4" id="KW-1185">Reference proteome</keyword>
<dbReference type="Pfam" id="PF13456">
    <property type="entry name" value="RVT_3"/>
    <property type="match status" value="1"/>
</dbReference>
<gene>
    <name evidence="3" type="ORF">Ddye_013596</name>
</gene>
<dbReference type="GO" id="GO:0003676">
    <property type="term" value="F:nucleic acid binding"/>
    <property type="evidence" value="ECO:0007669"/>
    <property type="project" value="InterPro"/>
</dbReference>
<keyword evidence="1" id="KW-1133">Transmembrane helix</keyword>
<name>A0AAE0CJS4_9ROSI</name>
<feature type="transmembrane region" description="Helical" evidence="1">
    <location>
        <begin position="21"/>
        <end position="44"/>
    </location>
</feature>